<proteinExistence type="predicted"/>
<feature type="region of interest" description="Disordered" evidence="1">
    <location>
        <begin position="59"/>
        <end position="79"/>
    </location>
</feature>
<dbReference type="AlphaFoldDB" id="A0ABD2MWZ2"/>
<accession>A0ABD2MWZ2</accession>
<dbReference type="Proteomes" id="UP001516400">
    <property type="component" value="Unassembled WGS sequence"/>
</dbReference>
<dbReference type="InterPro" id="IPR006611">
    <property type="entry name" value="DUF1431_DROsp"/>
</dbReference>
<evidence type="ECO:0000256" key="1">
    <source>
        <dbReference type="SAM" id="MobiDB-lite"/>
    </source>
</evidence>
<dbReference type="EMBL" id="JABFTP020000042">
    <property type="protein sequence ID" value="KAL3270827.1"/>
    <property type="molecule type" value="Genomic_DNA"/>
</dbReference>
<evidence type="ECO:0000313" key="2">
    <source>
        <dbReference type="EMBL" id="KAL3270827.1"/>
    </source>
</evidence>
<organism evidence="2 3">
    <name type="scientific">Cryptolaemus montrouzieri</name>
    <dbReference type="NCBI Taxonomy" id="559131"/>
    <lineage>
        <taxon>Eukaryota</taxon>
        <taxon>Metazoa</taxon>
        <taxon>Ecdysozoa</taxon>
        <taxon>Arthropoda</taxon>
        <taxon>Hexapoda</taxon>
        <taxon>Insecta</taxon>
        <taxon>Pterygota</taxon>
        <taxon>Neoptera</taxon>
        <taxon>Endopterygota</taxon>
        <taxon>Coleoptera</taxon>
        <taxon>Polyphaga</taxon>
        <taxon>Cucujiformia</taxon>
        <taxon>Coccinelloidea</taxon>
        <taxon>Coccinellidae</taxon>
        <taxon>Scymninae</taxon>
        <taxon>Scymnini</taxon>
        <taxon>Cryptolaemus</taxon>
    </lineage>
</organism>
<dbReference type="Pfam" id="PF07248">
    <property type="entry name" value="DUF1431"/>
    <property type="match status" value="1"/>
</dbReference>
<name>A0ABD2MWZ2_9CUCU</name>
<comment type="caution">
    <text evidence="2">The sequence shown here is derived from an EMBL/GenBank/DDBJ whole genome shotgun (WGS) entry which is preliminary data.</text>
</comment>
<reference evidence="2 3" key="1">
    <citation type="journal article" date="2021" name="BMC Biol.">
        <title>Horizontally acquired antibacterial genes associated with adaptive radiation of ladybird beetles.</title>
        <authorList>
            <person name="Li H.S."/>
            <person name="Tang X.F."/>
            <person name="Huang Y.H."/>
            <person name="Xu Z.Y."/>
            <person name="Chen M.L."/>
            <person name="Du X.Y."/>
            <person name="Qiu B.Y."/>
            <person name="Chen P.T."/>
            <person name="Zhang W."/>
            <person name="Slipinski A."/>
            <person name="Escalona H.E."/>
            <person name="Waterhouse R.M."/>
            <person name="Zwick A."/>
            <person name="Pang H."/>
        </authorList>
    </citation>
    <scope>NUCLEOTIDE SEQUENCE [LARGE SCALE GENOMIC DNA]</scope>
    <source>
        <strain evidence="2">SYSU2018</strain>
    </source>
</reference>
<sequence length="510" mass="58335">MRRNLENKYLQPATLPSYCEKPIFDPQFMATLQDPQIQQARAISFDNSASQQIMENLKKKKQNQNSQTKFPKLMSNPFPEPIKTTFTPHTISDKEKAQQILDDRKMEQMMLSDTQVRNYSTACKQENNSIRASKKFYDTSSLSGSRSLKNNSNFYDTRKFASEPLNKSRILDESFSMIGGVNTKAIVRERSHKINHRNFSNNSECCVDSNKCPQNKSCIPRKCNKIKLKGCPPPRDNTICKRKNKEVHCQKVEAPYPSYSESCYMEPKPQNSECELCSWTPKKHPHFKGKVIVPPKQYHTQTNDHTATQPENFGKYSPGSWKNQSQLWVQLASLSQIPPKISDTSSYNHNKKIKTNLFTGENCGNVEKDTSKCKKISPGSCKGARLPKPIDYIKSYIESRKGKKNDACTPQGKKECLQEFPIENNNLIANLQNTDKRDDFGTNKAILSDLLYNSKVFEIACCKKGERIIPDYPRGCDKPYEDKSRTCPTGLTLKKSKKDRLKKKKPKSCN</sequence>
<gene>
    <name evidence="2" type="ORF">HHI36_021346</name>
</gene>
<evidence type="ECO:0000313" key="3">
    <source>
        <dbReference type="Proteomes" id="UP001516400"/>
    </source>
</evidence>
<keyword evidence="3" id="KW-1185">Reference proteome</keyword>
<protein>
    <submittedName>
        <fullName evidence="2">Uncharacterized protein</fullName>
    </submittedName>
</protein>